<reference evidence="5 6" key="1">
    <citation type="submission" date="2015-07" db="EMBL/GenBank/DDBJ databases">
        <title>The draft genome sequence of Leadbetterella sp. JN14-9.</title>
        <authorList>
            <person name="Liu Y."/>
            <person name="Du J."/>
            <person name="Shao Z."/>
        </authorList>
    </citation>
    <scope>NUCLEOTIDE SEQUENCE [LARGE SCALE GENOMIC DNA]</scope>
    <source>
        <strain evidence="5 6">JN14-9</strain>
    </source>
</reference>
<gene>
    <name evidence="5" type="ORF">AFM12_01130</name>
</gene>
<sequence length="186" mass="21280">MTELHIKNMVCDRCIFTVSELLNQLKADVSGVEMGRVILSSPLSADQSVLFEQKLKALGFELLKDKELQLIENLKTVIIDLVRNQEDALRKYTVSAYIEKEIGRDYKTLSTLFSSKEGQTIEHFLIAQKVERVKELISYNELSISEIADRLHYSSVAHLSNQFKKMTGLTPSQFRQKGERKALDKI</sequence>
<name>A0A0P7BRV8_9BACT</name>
<dbReference type="PATRIC" id="fig|1605367.3.peg.1560"/>
<evidence type="ECO:0000259" key="4">
    <source>
        <dbReference type="PROSITE" id="PS01124"/>
    </source>
</evidence>
<feature type="domain" description="HTH araC/xylS-type" evidence="4">
    <location>
        <begin position="98"/>
        <end position="177"/>
    </location>
</feature>
<dbReference type="RefSeq" id="WP_055145033.1">
    <property type="nucleotide sequence ID" value="NZ_JXSZ01000005.1"/>
</dbReference>
<dbReference type="STRING" id="1605367.AFM12_01130"/>
<dbReference type="EMBL" id="LGTQ01000005">
    <property type="protein sequence ID" value="KPM50098.1"/>
    <property type="molecule type" value="Genomic_DNA"/>
</dbReference>
<keyword evidence="2" id="KW-0238">DNA-binding</keyword>
<keyword evidence="6" id="KW-1185">Reference proteome</keyword>
<evidence type="ECO:0000256" key="3">
    <source>
        <dbReference type="ARBA" id="ARBA00023163"/>
    </source>
</evidence>
<dbReference type="GO" id="GO:0043565">
    <property type="term" value="F:sequence-specific DNA binding"/>
    <property type="evidence" value="ECO:0007669"/>
    <property type="project" value="InterPro"/>
</dbReference>
<dbReference type="PANTHER" id="PTHR43280:SF2">
    <property type="entry name" value="HTH-TYPE TRANSCRIPTIONAL REGULATOR EXSA"/>
    <property type="match status" value="1"/>
</dbReference>
<proteinExistence type="predicted"/>
<dbReference type="InterPro" id="IPR018060">
    <property type="entry name" value="HTH_AraC"/>
</dbReference>
<evidence type="ECO:0000313" key="5">
    <source>
        <dbReference type="EMBL" id="KPM50098.1"/>
    </source>
</evidence>
<evidence type="ECO:0000256" key="1">
    <source>
        <dbReference type="ARBA" id="ARBA00023015"/>
    </source>
</evidence>
<dbReference type="AlphaFoldDB" id="A0A0P7BRV8"/>
<dbReference type="Gene3D" id="1.10.10.60">
    <property type="entry name" value="Homeodomain-like"/>
    <property type="match status" value="1"/>
</dbReference>
<organism evidence="5 6">
    <name type="scientific">Jiulongibacter sediminis</name>
    <dbReference type="NCBI Taxonomy" id="1605367"/>
    <lineage>
        <taxon>Bacteria</taxon>
        <taxon>Pseudomonadati</taxon>
        <taxon>Bacteroidota</taxon>
        <taxon>Cytophagia</taxon>
        <taxon>Cytophagales</taxon>
        <taxon>Leadbetterellaceae</taxon>
        <taxon>Jiulongibacter</taxon>
    </lineage>
</organism>
<dbReference type="GO" id="GO:0003700">
    <property type="term" value="F:DNA-binding transcription factor activity"/>
    <property type="evidence" value="ECO:0007669"/>
    <property type="project" value="InterPro"/>
</dbReference>
<keyword evidence="3" id="KW-0804">Transcription</keyword>
<dbReference type="PROSITE" id="PS01124">
    <property type="entry name" value="HTH_ARAC_FAMILY_2"/>
    <property type="match status" value="1"/>
</dbReference>
<dbReference type="SUPFAM" id="SSF46689">
    <property type="entry name" value="Homeodomain-like"/>
    <property type="match status" value="1"/>
</dbReference>
<comment type="caution">
    <text evidence="5">The sequence shown here is derived from an EMBL/GenBank/DDBJ whole genome shotgun (WGS) entry which is preliminary data.</text>
</comment>
<dbReference type="OrthoDB" id="952277at2"/>
<dbReference type="Proteomes" id="UP000050454">
    <property type="component" value="Unassembled WGS sequence"/>
</dbReference>
<evidence type="ECO:0000256" key="2">
    <source>
        <dbReference type="ARBA" id="ARBA00023125"/>
    </source>
</evidence>
<dbReference type="SMART" id="SM00342">
    <property type="entry name" value="HTH_ARAC"/>
    <property type="match status" value="1"/>
</dbReference>
<evidence type="ECO:0000313" key="6">
    <source>
        <dbReference type="Proteomes" id="UP000050454"/>
    </source>
</evidence>
<dbReference type="Pfam" id="PF12833">
    <property type="entry name" value="HTH_18"/>
    <property type="match status" value="1"/>
</dbReference>
<accession>A0A0P7BRV8</accession>
<dbReference type="InterPro" id="IPR009057">
    <property type="entry name" value="Homeodomain-like_sf"/>
</dbReference>
<protein>
    <submittedName>
        <fullName evidence="5">AraC family transcriptional regulator</fullName>
    </submittedName>
</protein>
<dbReference type="PANTHER" id="PTHR43280">
    <property type="entry name" value="ARAC-FAMILY TRANSCRIPTIONAL REGULATOR"/>
    <property type="match status" value="1"/>
</dbReference>
<keyword evidence="1" id="KW-0805">Transcription regulation</keyword>